<organism evidence="5 6">
    <name type="scientific">Lutimaribacter saemankumensis</name>
    <dbReference type="NCBI Taxonomy" id="490829"/>
    <lineage>
        <taxon>Bacteria</taxon>
        <taxon>Pseudomonadati</taxon>
        <taxon>Pseudomonadota</taxon>
        <taxon>Alphaproteobacteria</taxon>
        <taxon>Rhodobacterales</taxon>
        <taxon>Roseobacteraceae</taxon>
        <taxon>Lutimaribacter</taxon>
    </lineage>
</organism>
<dbReference type="Pfam" id="PF01515">
    <property type="entry name" value="PTA_PTB"/>
    <property type="match status" value="1"/>
</dbReference>
<dbReference type="PANTHER" id="PTHR43356:SF1">
    <property type="entry name" value="PHOSPHATE ACETYLTRANSFERASE EUTD"/>
    <property type="match status" value="1"/>
</dbReference>
<evidence type="ECO:0000256" key="3">
    <source>
        <dbReference type="ARBA" id="ARBA00023315"/>
    </source>
</evidence>
<dbReference type="AlphaFoldDB" id="A0A1G8JNP1"/>
<dbReference type="Gene3D" id="3.40.50.10950">
    <property type="match status" value="2"/>
</dbReference>
<dbReference type="OrthoDB" id="9808984at2"/>
<evidence type="ECO:0000313" key="6">
    <source>
        <dbReference type="Proteomes" id="UP000199340"/>
    </source>
</evidence>
<evidence type="ECO:0000256" key="1">
    <source>
        <dbReference type="ARBA" id="ARBA00005656"/>
    </source>
</evidence>
<dbReference type="InterPro" id="IPR050500">
    <property type="entry name" value="Phos_Acetyltrans/Butyryltrans"/>
</dbReference>
<comment type="similarity">
    <text evidence="1">Belongs to the phosphate acetyltransferase and butyryltransferase family.</text>
</comment>
<dbReference type="EMBL" id="FNEB01000002">
    <property type="protein sequence ID" value="SDI32795.1"/>
    <property type="molecule type" value="Genomic_DNA"/>
</dbReference>
<keyword evidence="2 5" id="KW-0808">Transferase</keyword>
<evidence type="ECO:0000256" key="2">
    <source>
        <dbReference type="ARBA" id="ARBA00022679"/>
    </source>
</evidence>
<protein>
    <submittedName>
        <fullName evidence="5">Phosphate acetyltransferase</fullName>
    </submittedName>
</protein>
<sequence>MDLIETLSDAARARPARVVFPEADEARIVQAMARLRDRRLCVPVTPPDSASDAALQALIDARGVKEPIARRMLSKPLFRAAAMVAAGEADAMVAGVATPTRRVIEAAGIAIGLRDGVRIPSSFFLMRFPDGRQMIWADCGLNVDPSAEDLADIARASAISAKALLGRADVALLSFSTHGSGAGPSVDKVRTAAEMTGFAGPLQADAALNPRIASQKGVKGGEANVLVFPDLDAGNIAYKLAQELAGAQALGPILQGFRRPVCDLSRGAGVDDIVAATLVTLALG</sequence>
<dbReference type="SUPFAM" id="SSF53659">
    <property type="entry name" value="Isocitrate/Isopropylmalate dehydrogenase-like"/>
    <property type="match status" value="1"/>
</dbReference>
<keyword evidence="6" id="KW-1185">Reference proteome</keyword>
<feature type="domain" description="Phosphate acetyl/butaryl transferase" evidence="4">
    <location>
        <begin position="56"/>
        <end position="280"/>
    </location>
</feature>
<dbReference type="InterPro" id="IPR012147">
    <property type="entry name" value="P_Ac_Bu_trans"/>
</dbReference>
<proteinExistence type="inferred from homology"/>
<name>A0A1G8JNP1_9RHOB</name>
<reference evidence="5 6" key="1">
    <citation type="submission" date="2016-10" db="EMBL/GenBank/DDBJ databases">
        <authorList>
            <person name="de Groot N.N."/>
        </authorList>
    </citation>
    <scope>NUCLEOTIDE SEQUENCE [LARGE SCALE GENOMIC DNA]</scope>
    <source>
        <strain evidence="5 6">DSM 28010</strain>
    </source>
</reference>
<dbReference type="InterPro" id="IPR002505">
    <property type="entry name" value="PTA_PTB"/>
</dbReference>
<evidence type="ECO:0000313" key="5">
    <source>
        <dbReference type="EMBL" id="SDI32795.1"/>
    </source>
</evidence>
<dbReference type="Proteomes" id="UP000199340">
    <property type="component" value="Unassembled WGS sequence"/>
</dbReference>
<dbReference type="Gene3D" id="3.40.50.10750">
    <property type="entry name" value="Isocitrate/Isopropylmalate dehydrogenase-like"/>
    <property type="match status" value="1"/>
</dbReference>
<gene>
    <name evidence="5" type="ORF">SAMN05421850_102215</name>
</gene>
<dbReference type="InterPro" id="IPR042112">
    <property type="entry name" value="P_AcTrfase_dom2"/>
</dbReference>
<accession>A0A1G8JNP1</accession>
<evidence type="ECO:0000259" key="4">
    <source>
        <dbReference type="Pfam" id="PF01515"/>
    </source>
</evidence>
<dbReference type="PIRSF" id="PIRSF000428">
    <property type="entry name" value="P_Ac_trans"/>
    <property type="match status" value="1"/>
</dbReference>
<dbReference type="RefSeq" id="WP_090027949.1">
    <property type="nucleotide sequence ID" value="NZ_FNEB01000002.1"/>
</dbReference>
<dbReference type="PANTHER" id="PTHR43356">
    <property type="entry name" value="PHOSPHATE ACETYLTRANSFERASE"/>
    <property type="match status" value="1"/>
</dbReference>
<dbReference type="InterPro" id="IPR042113">
    <property type="entry name" value="P_AcTrfase_dom1"/>
</dbReference>
<dbReference type="GO" id="GO:0016746">
    <property type="term" value="F:acyltransferase activity"/>
    <property type="evidence" value="ECO:0007669"/>
    <property type="project" value="UniProtKB-KW"/>
</dbReference>
<keyword evidence="3" id="KW-0012">Acyltransferase</keyword>
<dbReference type="STRING" id="490829.SAMN05421850_102215"/>